<keyword evidence="3" id="KW-0560">Oxidoreductase</keyword>
<evidence type="ECO:0000313" key="7">
    <source>
        <dbReference type="EMBL" id="CEJ74915.1"/>
    </source>
</evidence>
<dbReference type="PANTHER" id="PTHR43498">
    <property type="entry name" value="FERREDOXIN:COB-COM HETERODISULFIDE REDUCTASE SUBUNIT A"/>
    <property type="match status" value="1"/>
</dbReference>
<dbReference type="EMBL" id="LN679998">
    <property type="protein sequence ID" value="CEJ74915.1"/>
    <property type="molecule type" value="Genomic_DNA"/>
</dbReference>
<dbReference type="SUPFAM" id="SSF51905">
    <property type="entry name" value="FAD/NAD(P)-binding domain"/>
    <property type="match status" value="1"/>
</dbReference>
<keyword evidence="5" id="KW-0411">Iron-sulfur</keyword>
<evidence type="ECO:0000256" key="2">
    <source>
        <dbReference type="ARBA" id="ARBA00022723"/>
    </source>
</evidence>
<keyword evidence="6" id="KW-1133">Transmembrane helix</keyword>
<feature type="transmembrane region" description="Helical" evidence="6">
    <location>
        <begin position="6"/>
        <end position="23"/>
    </location>
</feature>
<keyword evidence="4" id="KW-0408">Iron</keyword>
<keyword evidence="6" id="KW-0812">Transmembrane</keyword>
<evidence type="ECO:0000313" key="8">
    <source>
        <dbReference type="Proteomes" id="UP000032811"/>
    </source>
</evidence>
<name>A0ABP1XVZ7_PARSO</name>
<keyword evidence="8" id="KW-1185">Reference proteome</keyword>
<reference evidence="7 8" key="1">
    <citation type="submission" date="2014-11" db="EMBL/GenBank/DDBJ databases">
        <authorList>
            <person name="Aslett M.A."/>
            <person name="De Silva N."/>
        </authorList>
    </citation>
    <scope>NUCLEOTIDE SEQUENCE [LARGE SCALE GENOMIC DNA]</scope>
    <source>
        <strain evidence="7 8">ATCC9714</strain>
    </source>
</reference>
<proteinExistence type="predicted"/>
<accession>A0ABP1XVZ7</accession>
<dbReference type="Pfam" id="PF12831">
    <property type="entry name" value="FAD_oxidored"/>
    <property type="match status" value="1"/>
</dbReference>
<dbReference type="InterPro" id="IPR039650">
    <property type="entry name" value="HdrA-like"/>
</dbReference>
<evidence type="ECO:0000256" key="4">
    <source>
        <dbReference type="ARBA" id="ARBA00023004"/>
    </source>
</evidence>
<protein>
    <submittedName>
        <fullName evidence="7">FAD dependent oxidoreductase family protein</fullName>
    </submittedName>
</protein>
<dbReference type="InterPro" id="IPR036188">
    <property type="entry name" value="FAD/NAD-bd_sf"/>
</dbReference>
<dbReference type="Proteomes" id="UP000032811">
    <property type="component" value="Chromosome 1"/>
</dbReference>
<gene>
    <name evidence="7" type="ORF">ATCC9714_28031</name>
</gene>
<keyword evidence="1" id="KW-0004">4Fe-4S</keyword>
<evidence type="ECO:0000256" key="5">
    <source>
        <dbReference type="ARBA" id="ARBA00023014"/>
    </source>
</evidence>
<evidence type="ECO:0000256" key="1">
    <source>
        <dbReference type="ARBA" id="ARBA00022485"/>
    </source>
</evidence>
<keyword evidence="6" id="KW-0472">Membrane</keyword>
<dbReference type="RefSeq" id="WP_057545404.1">
    <property type="nucleotide sequence ID" value="NZ_CDNJ01000014.1"/>
</dbReference>
<organism evidence="7 8">
    <name type="scientific">Paraclostridium sordellii</name>
    <name type="common">Clostridium sordellii</name>
    <dbReference type="NCBI Taxonomy" id="1505"/>
    <lineage>
        <taxon>Bacteria</taxon>
        <taxon>Bacillati</taxon>
        <taxon>Bacillota</taxon>
        <taxon>Clostridia</taxon>
        <taxon>Peptostreptococcales</taxon>
        <taxon>Peptostreptococcaceae</taxon>
        <taxon>Paraclostridium</taxon>
    </lineage>
</organism>
<evidence type="ECO:0000256" key="6">
    <source>
        <dbReference type="SAM" id="Phobius"/>
    </source>
</evidence>
<evidence type="ECO:0000256" key="3">
    <source>
        <dbReference type="ARBA" id="ARBA00023002"/>
    </source>
</evidence>
<dbReference type="PANTHER" id="PTHR43498:SF1">
    <property type="entry name" value="COB--COM HETERODISULFIDE REDUCTASE IRON-SULFUR SUBUNIT A"/>
    <property type="match status" value="1"/>
</dbReference>
<keyword evidence="2" id="KW-0479">Metal-binding</keyword>
<sequence length="615" mass="69455">MKKILGILSVIIVIVLIGIFILNKENKNKMITQSEENKNKSIIVLGSEPESITAAVTAARLGYHVDMITQDNNLGGLFTEGMLTALDLNYVNGDEILHEGFFTEFYNSASNGHNLDLKKTQEFFNEVVKNNNISLVKGVTDITPIVDKNNNKKAVGVSYNKDGKIKEVRGSYIFDGSYEAEYTRKMGGEYRTGRSEFGQPNEYAAAGVIFSVKDVNWNEIKKALKNDNDPNTGVTGNAAWGFAQMYKYIPKNELLKMRGLNISRQDDGSVVLNALLAFKVNPLDKESYNKIIDISKQEVPHIVEYMRKNLPGFENAKEGIIAKELYIREGVRIVGDYTLNGYDIIAHKKFNDVIGFASYPSDLQTTYKEGYGNAMNGNSIYEIPLSSMLPKNIENVVVLGRNASFDVVAHGSARTVPVLMNIAQGAVHAVDYALDNNMNLRDVRDNHMDEVHKEMKEVGKMKFSDMPKNPYEGHYAEKYIKHLRVRGLLGSKYKGSIPLDDKANKSEIKNIVNLIKEHSNVKFDEKQNQFINNMSDNITKQDFIKLASILFNKDFKSLNNLKEAGILNKVVYDEINKSKYITNAQIYVLFSEYIDFIQPNFKEDIEKQKLDVIEK</sequence>
<dbReference type="GeneID" id="97538626"/>